<feature type="compositionally biased region" description="Low complexity" evidence="1">
    <location>
        <begin position="59"/>
        <end position="74"/>
    </location>
</feature>
<comment type="caution">
    <text evidence="2">The sequence shown here is derived from an EMBL/GenBank/DDBJ whole genome shotgun (WGS) entry which is preliminary data.</text>
</comment>
<gene>
    <name evidence="2" type="ORF">C7450_10327</name>
</gene>
<feature type="region of interest" description="Disordered" evidence="1">
    <location>
        <begin position="59"/>
        <end position="89"/>
    </location>
</feature>
<dbReference type="EMBL" id="QJJK01000003">
    <property type="protein sequence ID" value="PXW61512.1"/>
    <property type="molecule type" value="Genomic_DNA"/>
</dbReference>
<evidence type="ECO:0000313" key="2">
    <source>
        <dbReference type="EMBL" id="PXW61512.1"/>
    </source>
</evidence>
<sequence length="125" mass="12952">MSFLSKIFGGGSKRKQSALLFQQQLEAQAAEADRKAMTQELTAAQNRIADQLADQTAVAQQAQQQAEEAALKAAEGPGDSEDARQAAEKKIRKALSAKGLASTILSRGGGDLGAAPVGTRTLLGA</sequence>
<evidence type="ECO:0000256" key="1">
    <source>
        <dbReference type="SAM" id="MobiDB-lite"/>
    </source>
</evidence>
<name>A0A2V3UC37_9HYPH</name>
<dbReference type="AlphaFoldDB" id="A0A2V3UC37"/>
<proteinExistence type="predicted"/>
<keyword evidence="3" id="KW-1185">Reference proteome</keyword>
<dbReference type="RefSeq" id="WP_110373824.1">
    <property type="nucleotide sequence ID" value="NZ_JAHBRY010000001.1"/>
</dbReference>
<evidence type="ECO:0000313" key="3">
    <source>
        <dbReference type="Proteomes" id="UP000248021"/>
    </source>
</evidence>
<organism evidence="2 3">
    <name type="scientific">Chelatococcus asaccharovorans</name>
    <dbReference type="NCBI Taxonomy" id="28210"/>
    <lineage>
        <taxon>Bacteria</taxon>
        <taxon>Pseudomonadati</taxon>
        <taxon>Pseudomonadota</taxon>
        <taxon>Alphaproteobacteria</taxon>
        <taxon>Hyphomicrobiales</taxon>
        <taxon>Chelatococcaceae</taxon>
        <taxon>Chelatococcus</taxon>
    </lineage>
</organism>
<protein>
    <submittedName>
        <fullName evidence="2">Uncharacterized protein</fullName>
    </submittedName>
</protein>
<reference evidence="2 3" key="1">
    <citation type="submission" date="2018-05" db="EMBL/GenBank/DDBJ databases">
        <title>Genomic Encyclopedia of Type Strains, Phase IV (KMG-IV): sequencing the most valuable type-strain genomes for metagenomic binning, comparative biology and taxonomic classification.</title>
        <authorList>
            <person name="Goeker M."/>
        </authorList>
    </citation>
    <scope>NUCLEOTIDE SEQUENCE [LARGE SCALE GENOMIC DNA]</scope>
    <source>
        <strain evidence="2 3">DSM 6462</strain>
    </source>
</reference>
<accession>A0A2V3UC37</accession>
<dbReference type="Proteomes" id="UP000248021">
    <property type="component" value="Unassembled WGS sequence"/>
</dbReference>